<name>A0A149VWB1_9PROT</name>
<dbReference type="STRING" id="1789004.FEMY_19740"/>
<dbReference type="EMBL" id="LRRD01000054">
    <property type="protein sequence ID" value="KXW57515.1"/>
    <property type="molecule type" value="Genomic_DNA"/>
</dbReference>
<gene>
    <name evidence="1" type="ORF">FEMY_19740</name>
</gene>
<dbReference type="Proteomes" id="UP000075653">
    <property type="component" value="Unassembled WGS sequence"/>
</dbReference>
<protein>
    <submittedName>
        <fullName evidence="1">Uncharacterized protein</fullName>
    </submittedName>
</protein>
<reference evidence="1 2" key="1">
    <citation type="submission" date="2016-01" db="EMBL/GenBank/DDBJ databases">
        <title>Genome sequence of the acidophilic iron oxidising Ferrovum strain Z-31.</title>
        <authorList>
            <person name="Poehlein A."/>
            <person name="Ullrich S.R."/>
            <person name="Schloemann M."/>
            <person name="Muehling M."/>
            <person name="Daniel R."/>
        </authorList>
    </citation>
    <scope>NUCLEOTIDE SEQUENCE [LARGE SCALE GENOMIC DNA]</scope>
    <source>
        <strain evidence="1 2">Z-31</strain>
    </source>
</reference>
<proteinExistence type="predicted"/>
<evidence type="ECO:0000313" key="2">
    <source>
        <dbReference type="Proteomes" id="UP000075653"/>
    </source>
</evidence>
<dbReference type="PATRIC" id="fig|1789004.3.peg.2033"/>
<dbReference type="AlphaFoldDB" id="A0A149VWB1"/>
<organism evidence="1 2">
    <name type="scientific">Ferrovum myxofaciens</name>
    <dbReference type="NCBI Taxonomy" id="416213"/>
    <lineage>
        <taxon>Bacteria</taxon>
        <taxon>Pseudomonadati</taxon>
        <taxon>Pseudomonadota</taxon>
        <taxon>Betaproteobacteria</taxon>
        <taxon>Ferrovales</taxon>
        <taxon>Ferrovaceae</taxon>
        <taxon>Ferrovum</taxon>
    </lineage>
</organism>
<accession>A0A149VWB1</accession>
<sequence>MIDGTEIKLGDASFLCPPAPFACVRKYEDIFTGKSDASLNQMADILFSSLRRNYPELQQEVFEFQNLDIANFREAFRVCLSVNQPQETEPGEAAAGKS</sequence>
<evidence type="ECO:0000313" key="1">
    <source>
        <dbReference type="EMBL" id="KXW57515.1"/>
    </source>
</evidence>
<dbReference type="RefSeq" id="WP_062188386.1">
    <property type="nucleotide sequence ID" value="NZ_LRRD01000054.1"/>
</dbReference>
<comment type="caution">
    <text evidence="1">The sequence shown here is derived from an EMBL/GenBank/DDBJ whole genome shotgun (WGS) entry which is preliminary data.</text>
</comment>
<keyword evidence="2" id="KW-1185">Reference proteome</keyword>